<dbReference type="EMBL" id="JAHQCS010000151">
    <property type="protein sequence ID" value="MBU9713787.1"/>
    <property type="molecule type" value="Genomic_DNA"/>
</dbReference>
<evidence type="ECO:0000313" key="7">
    <source>
        <dbReference type="EMBL" id="MBU9713787.1"/>
    </source>
</evidence>
<sequence>MIFGLSLILILAWILPLIASVTKSIHMLQLNSYRNERYLLWMSRNRNKVFQKRSTLMIIPILIGLFTNAHVTFISGIIIFVCLFLFRSREVEKKKLVYTPRVKRLLTATFVLYGLLLIGAISLYRFTGEIPMYSLLAISLVLAYYIVLLANTMNKPIENRINEYYFNDAKNIIHSMKDLKVIGITGSFGKTSVKHFMHDILASKFNVLMTPESFNTKLGVTRTIREKLKPYHDIFIAEMGAKQNGDVEEICELVDQQYGVLTAIGEQHLETFKSLENIKKTKYEIIETLPEYGLGILNKDDPNIMAYDPKNTCRKVFYGIEADDVDIKAKDITYSSKGMEFTVLLRNGEIQSYRTKLLGKHNVYNILAGISIGLELGMTLSDMVKPIRGLEPVSHRLELKRTTGNITIIDDSFNSNPVGSKMAVDVLSSMEGFRMLVTPGMIELGEKEYDLNKAWAVYAADKLDYIILVGKKQTIPLQDGLKEANFPEAKLYVAENLQDAIQQMHKVAQEKTIVLLENDLPDTFNE</sequence>
<dbReference type="PANTHER" id="PTHR43024">
    <property type="entry name" value="UDP-N-ACETYLMURAMOYL-TRIPEPTIDE--D-ALANYL-D-ALANINE LIGASE"/>
    <property type="match status" value="1"/>
</dbReference>
<keyword evidence="4" id="KW-0472">Membrane</keyword>
<keyword evidence="1 7" id="KW-0436">Ligase</keyword>
<dbReference type="RefSeq" id="WP_217067934.1">
    <property type="nucleotide sequence ID" value="NZ_JAHQCS010000151.1"/>
</dbReference>
<feature type="transmembrane region" description="Helical" evidence="4">
    <location>
        <begin position="105"/>
        <end position="124"/>
    </location>
</feature>
<evidence type="ECO:0000256" key="3">
    <source>
        <dbReference type="ARBA" id="ARBA00022840"/>
    </source>
</evidence>
<evidence type="ECO:0000256" key="4">
    <source>
        <dbReference type="SAM" id="Phobius"/>
    </source>
</evidence>
<gene>
    <name evidence="7" type="ORF">KS419_18825</name>
</gene>
<protein>
    <submittedName>
        <fullName evidence="7">UDP-N-acetylmuramoyl-tripeptide--D-alanyl-D-alanine ligase</fullName>
    </submittedName>
</protein>
<feature type="domain" description="Mur ligase C-terminal" evidence="5">
    <location>
        <begin position="395"/>
        <end position="516"/>
    </location>
</feature>
<dbReference type="Pfam" id="PF08245">
    <property type="entry name" value="Mur_ligase_M"/>
    <property type="match status" value="1"/>
</dbReference>
<dbReference type="GO" id="GO:0016874">
    <property type="term" value="F:ligase activity"/>
    <property type="evidence" value="ECO:0007669"/>
    <property type="project" value="UniProtKB-KW"/>
</dbReference>
<proteinExistence type="predicted"/>
<accession>A0ABS6JJF1</accession>
<dbReference type="PANTHER" id="PTHR43024:SF1">
    <property type="entry name" value="UDP-N-ACETYLMURAMOYL-TRIPEPTIDE--D-ALANYL-D-ALANINE LIGASE"/>
    <property type="match status" value="1"/>
</dbReference>
<keyword evidence="8" id="KW-1185">Reference proteome</keyword>
<evidence type="ECO:0000313" key="8">
    <source>
        <dbReference type="Proteomes" id="UP000784880"/>
    </source>
</evidence>
<dbReference type="InterPro" id="IPR013221">
    <property type="entry name" value="Mur_ligase_cen"/>
</dbReference>
<dbReference type="Proteomes" id="UP000784880">
    <property type="component" value="Unassembled WGS sequence"/>
</dbReference>
<keyword evidence="4" id="KW-1133">Transmembrane helix</keyword>
<dbReference type="InterPro" id="IPR051046">
    <property type="entry name" value="MurCDEF_CellWall_CoF430Synth"/>
</dbReference>
<organism evidence="7 8">
    <name type="scientific">Evansella tamaricis</name>
    <dbReference type="NCBI Taxonomy" id="2069301"/>
    <lineage>
        <taxon>Bacteria</taxon>
        <taxon>Bacillati</taxon>
        <taxon>Bacillota</taxon>
        <taxon>Bacilli</taxon>
        <taxon>Bacillales</taxon>
        <taxon>Bacillaceae</taxon>
        <taxon>Evansella</taxon>
    </lineage>
</organism>
<evidence type="ECO:0000256" key="2">
    <source>
        <dbReference type="ARBA" id="ARBA00022741"/>
    </source>
</evidence>
<dbReference type="Pfam" id="PF02875">
    <property type="entry name" value="Mur_ligase_C"/>
    <property type="match status" value="1"/>
</dbReference>
<dbReference type="InterPro" id="IPR004101">
    <property type="entry name" value="Mur_ligase_C"/>
</dbReference>
<reference evidence="7 8" key="1">
    <citation type="submission" date="2021-06" db="EMBL/GenBank/DDBJ databases">
        <title>Bacillus sp. RD4P76, an endophyte from a halophyte.</title>
        <authorList>
            <person name="Sun J.-Q."/>
        </authorList>
    </citation>
    <scope>NUCLEOTIDE SEQUENCE [LARGE SCALE GENOMIC DNA]</scope>
    <source>
        <strain evidence="7 8">CGMCC 1.15917</strain>
    </source>
</reference>
<keyword evidence="4" id="KW-0812">Transmembrane</keyword>
<feature type="transmembrane region" description="Helical" evidence="4">
    <location>
        <begin position="57"/>
        <end position="85"/>
    </location>
</feature>
<feature type="domain" description="Mur ligase central" evidence="6">
    <location>
        <begin position="184"/>
        <end position="371"/>
    </location>
</feature>
<evidence type="ECO:0000259" key="6">
    <source>
        <dbReference type="Pfam" id="PF08245"/>
    </source>
</evidence>
<evidence type="ECO:0000256" key="1">
    <source>
        <dbReference type="ARBA" id="ARBA00022598"/>
    </source>
</evidence>
<comment type="caution">
    <text evidence="7">The sequence shown here is derived from an EMBL/GenBank/DDBJ whole genome shotgun (WGS) entry which is preliminary data.</text>
</comment>
<evidence type="ECO:0000259" key="5">
    <source>
        <dbReference type="Pfam" id="PF02875"/>
    </source>
</evidence>
<keyword evidence="3" id="KW-0067">ATP-binding</keyword>
<feature type="transmembrane region" description="Helical" evidence="4">
    <location>
        <begin position="130"/>
        <end position="150"/>
    </location>
</feature>
<keyword evidence="2" id="KW-0547">Nucleotide-binding</keyword>
<name>A0ABS6JJF1_9BACI</name>